<reference evidence="3 4" key="1">
    <citation type="submission" date="2019-06" db="EMBL/GenBank/DDBJ databases">
        <title>Sequencing the genomes of 1000 actinobacteria strains.</title>
        <authorList>
            <person name="Klenk H.-P."/>
        </authorList>
    </citation>
    <scope>NUCLEOTIDE SEQUENCE [LARGE SCALE GENOMIC DNA]</scope>
    <source>
        <strain evidence="3 4">DSM 102200</strain>
    </source>
</reference>
<name>A0A543CRL5_9ACTN</name>
<protein>
    <submittedName>
        <fullName evidence="3">Uncharacterized protein</fullName>
    </submittedName>
</protein>
<proteinExistence type="predicted"/>
<evidence type="ECO:0000313" key="3">
    <source>
        <dbReference type="EMBL" id="TQL99752.1"/>
    </source>
</evidence>
<feature type="transmembrane region" description="Helical" evidence="2">
    <location>
        <begin position="204"/>
        <end position="225"/>
    </location>
</feature>
<gene>
    <name evidence="3" type="ORF">FB559_5450</name>
</gene>
<feature type="region of interest" description="Disordered" evidence="1">
    <location>
        <begin position="36"/>
        <end position="69"/>
    </location>
</feature>
<evidence type="ECO:0000256" key="1">
    <source>
        <dbReference type="SAM" id="MobiDB-lite"/>
    </source>
</evidence>
<sequence>MFSCGALRTAVSVAVVTIIAYSASAGMAFGGRALAAPSPPVDGQPSPSASPPEAGTTEPSFSVDASSETGRPGDLVKVAFAVNDTGWAIDGCTARFADDAPTVCGFDAALDASADLTVPPGALPGSVPINWTISYHALPKESGGSSLGTQGSSSFVVLPPVSKVVSPSPDDPAGGGGPLVTEPPDGVVPVERPRTVPSSNNGSLPIGVPLVLVVLAAGGIAVALISGRKRAGSLVAAGPPPGGDEVRVVPHFESGIRVTVREAHRSLTNVVRLEPHSGVPMVDVEERK</sequence>
<keyword evidence="4" id="KW-1185">Reference proteome</keyword>
<comment type="caution">
    <text evidence="3">The sequence shown here is derived from an EMBL/GenBank/DDBJ whole genome shotgun (WGS) entry which is preliminary data.</text>
</comment>
<keyword evidence="2" id="KW-1133">Transmembrane helix</keyword>
<dbReference type="EMBL" id="VFOZ01000001">
    <property type="protein sequence ID" value="TQL99752.1"/>
    <property type="molecule type" value="Genomic_DNA"/>
</dbReference>
<evidence type="ECO:0000256" key="2">
    <source>
        <dbReference type="SAM" id="Phobius"/>
    </source>
</evidence>
<feature type="region of interest" description="Disordered" evidence="1">
    <location>
        <begin position="165"/>
        <end position="188"/>
    </location>
</feature>
<accession>A0A543CRL5</accession>
<keyword evidence="2" id="KW-0472">Membrane</keyword>
<organism evidence="3 4">
    <name type="scientific">Actinoallomurus bryophytorum</name>
    <dbReference type="NCBI Taxonomy" id="1490222"/>
    <lineage>
        <taxon>Bacteria</taxon>
        <taxon>Bacillati</taxon>
        <taxon>Actinomycetota</taxon>
        <taxon>Actinomycetes</taxon>
        <taxon>Streptosporangiales</taxon>
        <taxon>Thermomonosporaceae</taxon>
        <taxon>Actinoallomurus</taxon>
    </lineage>
</organism>
<keyword evidence="2" id="KW-0812">Transmembrane</keyword>
<feature type="compositionally biased region" description="Polar residues" evidence="1">
    <location>
        <begin position="57"/>
        <end position="69"/>
    </location>
</feature>
<dbReference type="Proteomes" id="UP000316096">
    <property type="component" value="Unassembled WGS sequence"/>
</dbReference>
<evidence type="ECO:0000313" key="4">
    <source>
        <dbReference type="Proteomes" id="UP000316096"/>
    </source>
</evidence>
<dbReference type="AlphaFoldDB" id="A0A543CRL5"/>